<evidence type="ECO:0000256" key="1">
    <source>
        <dbReference type="ARBA" id="ARBA00004125"/>
    </source>
</evidence>
<keyword evidence="5" id="KW-0967">Endosome</keyword>
<evidence type="ECO:0000313" key="12">
    <source>
        <dbReference type="EMBL" id="EJT99012.1"/>
    </source>
</evidence>
<organism evidence="12 13">
    <name type="scientific">Dacryopinax primogenitus (strain DJM 731)</name>
    <name type="common">Brown rot fungus</name>
    <dbReference type="NCBI Taxonomy" id="1858805"/>
    <lineage>
        <taxon>Eukaryota</taxon>
        <taxon>Fungi</taxon>
        <taxon>Dikarya</taxon>
        <taxon>Basidiomycota</taxon>
        <taxon>Agaricomycotina</taxon>
        <taxon>Dacrymycetes</taxon>
        <taxon>Dacrymycetales</taxon>
        <taxon>Dacrymycetaceae</taxon>
        <taxon>Dacryopinax</taxon>
    </lineage>
</organism>
<dbReference type="Pfam" id="PF00790">
    <property type="entry name" value="VHS"/>
    <property type="match status" value="1"/>
</dbReference>
<keyword evidence="4" id="KW-0479">Metal-binding</keyword>
<dbReference type="InterPro" id="IPR017455">
    <property type="entry name" value="Znf_FYVE-rel"/>
</dbReference>
<reference evidence="12 13" key="1">
    <citation type="journal article" date="2012" name="Science">
        <title>The Paleozoic origin of enzymatic lignin decomposition reconstructed from 31 fungal genomes.</title>
        <authorList>
            <person name="Floudas D."/>
            <person name="Binder M."/>
            <person name="Riley R."/>
            <person name="Barry K."/>
            <person name="Blanchette R.A."/>
            <person name="Henrissat B."/>
            <person name="Martinez A.T."/>
            <person name="Otillar R."/>
            <person name="Spatafora J.W."/>
            <person name="Yadav J.S."/>
            <person name="Aerts A."/>
            <person name="Benoit I."/>
            <person name="Boyd A."/>
            <person name="Carlson A."/>
            <person name="Copeland A."/>
            <person name="Coutinho P.M."/>
            <person name="de Vries R.P."/>
            <person name="Ferreira P."/>
            <person name="Findley K."/>
            <person name="Foster B."/>
            <person name="Gaskell J."/>
            <person name="Glotzer D."/>
            <person name="Gorecki P."/>
            <person name="Heitman J."/>
            <person name="Hesse C."/>
            <person name="Hori C."/>
            <person name="Igarashi K."/>
            <person name="Jurgens J.A."/>
            <person name="Kallen N."/>
            <person name="Kersten P."/>
            <person name="Kohler A."/>
            <person name="Kuees U."/>
            <person name="Kumar T.K.A."/>
            <person name="Kuo A."/>
            <person name="LaButti K."/>
            <person name="Larrondo L.F."/>
            <person name="Lindquist E."/>
            <person name="Ling A."/>
            <person name="Lombard V."/>
            <person name="Lucas S."/>
            <person name="Lundell T."/>
            <person name="Martin R."/>
            <person name="McLaughlin D.J."/>
            <person name="Morgenstern I."/>
            <person name="Morin E."/>
            <person name="Murat C."/>
            <person name="Nagy L.G."/>
            <person name="Nolan M."/>
            <person name="Ohm R.A."/>
            <person name="Patyshakuliyeva A."/>
            <person name="Rokas A."/>
            <person name="Ruiz-Duenas F.J."/>
            <person name="Sabat G."/>
            <person name="Salamov A."/>
            <person name="Samejima M."/>
            <person name="Schmutz J."/>
            <person name="Slot J.C."/>
            <person name="St John F."/>
            <person name="Stenlid J."/>
            <person name="Sun H."/>
            <person name="Sun S."/>
            <person name="Syed K."/>
            <person name="Tsang A."/>
            <person name="Wiebenga A."/>
            <person name="Young D."/>
            <person name="Pisabarro A."/>
            <person name="Eastwood D.C."/>
            <person name="Martin F."/>
            <person name="Cullen D."/>
            <person name="Grigoriev I.V."/>
            <person name="Hibbett D.S."/>
        </authorList>
    </citation>
    <scope>NUCLEOTIDE SEQUENCE [LARGE SCALE GENOMIC DNA]</scope>
    <source>
        <strain evidence="12 13">DJM-731 SS1</strain>
    </source>
</reference>
<feature type="compositionally biased region" description="Low complexity" evidence="9">
    <location>
        <begin position="455"/>
        <end position="478"/>
    </location>
</feature>
<feature type="compositionally biased region" description="Polar residues" evidence="9">
    <location>
        <begin position="434"/>
        <end position="454"/>
    </location>
</feature>
<evidence type="ECO:0000313" key="13">
    <source>
        <dbReference type="Proteomes" id="UP000030653"/>
    </source>
</evidence>
<feature type="domain" description="VHS" evidence="11">
    <location>
        <begin position="29"/>
        <end position="149"/>
    </location>
</feature>
<dbReference type="CDD" id="cd16979">
    <property type="entry name" value="VHS_Vps27"/>
    <property type="match status" value="1"/>
</dbReference>
<dbReference type="SMART" id="SM00288">
    <property type="entry name" value="VHS"/>
    <property type="match status" value="1"/>
</dbReference>
<dbReference type="PANTHER" id="PTHR46275:SF1">
    <property type="entry name" value="HEPATOCYTE GROWTH FACTOR-REGULATED TYROSINE KINASE SUBSTRATE"/>
    <property type="match status" value="1"/>
</dbReference>
<comment type="subcellular location">
    <subcellularLocation>
        <location evidence="1">Endosome membrane</location>
        <topology evidence="1">Peripheral membrane protein</topology>
        <orientation evidence="1">Cytoplasmic side</orientation>
    </subcellularLocation>
</comment>
<keyword evidence="13" id="KW-1185">Reference proteome</keyword>
<evidence type="ECO:0000256" key="5">
    <source>
        <dbReference type="ARBA" id="ARBA00022753"/>
    </source>
</evidence>
<keyword evidence="7" id="KW-0862">Zinc</keyword>
<dbReference type="PROSITE" id="PS50179">
    <property type="entry name" value="VHS"/>
    <property type="match status" value="1"/>
</dbReference>
<dbReference type="GO" id="GO:0035091">
    <property type="term" value="F:phosphatidylinositol binding"/>
    <property type="evidence" value="ECO:0007669"/>
    <property type="project" value="InterPro"/>
</dbReference>
<feature type="compositionally biased region" description="Low complexity" evidence="9">
    <location>
        <begin position="491"/>
        <end position="514"/>
    </location>
</feature>
<sequence>MASLFWGASPFDDLVDKATSELLPAGGSDIALNLEICDQIRSKSTTLILAMRAIKRRIDHKNPNVQLLALELADTCTKNGGDTFLQQVASREFMDDLASIVKSPGVNRDVKLKILRLVQTWARGMEGNSELKYVGETYKTLKSSGFEFPPESPREAAATLFQTATAPMWGDSDRCMRCREPFTMTFRKHHCRNCGQTFCQSCSSYTSRLDHFGINTEVRVCKDCHDKMTRKTVEAAKRELKKDGIGSRNWVKRERERADKDLERAIALSLAEAKNMGHVDDGAMFRPAVLSKGYPPPTTIAEEDDPDLAAAIKASLEEYQTMNVPSAPSPMPERPGTVESYFPQPPPALPNYDLMDSETLTILDFSEAIENGASARSVDGLHNRADRLRPRLVRSLDDTERKEQILTDMHGKLAEVVKLFDSHLNAQLERRASSYHQPQRTQTYASFAPQRTVSPQASYGPPQQQQYAPPQQQPYAPQQTYAVPQQQAYAPPPLTYQEPVQPPQQSYVQQPPQQMYTSPPKQQQPISTVQAYPSSPVRSNTGIISPPPMQASTSPVMQMSVPQSALVSAQAQPVPAAPPAVTYQAPVSQPHPYMNPPAPPSRQQSYVAPAAPAQPAYVTSPAPSPTQQLPPQLMQAQPPPQQYALAQAPPIQVQPVQPPPQQLPAFPQAPQNVFPSAFPEAPKELPNSFAYAPVREEKEVALIEL</sequence>
<evidence type="ECO:0000256" key="7">
    <source>
        <dbReference type="ARBA" id="ARBA00022833"/>
    </source>
</evidence>
<dbReference type="AlphaFoldDB" id="M5G5I0"/>
<feature type="compositionally biased region" description="Low complexity" evidence="9">
    <location>
        <begin position="625"/>
        <end position="655"/>
    </location>
</feature>
<dbReference type="SUPFAM" id="SSF57903">
    <property type="entry name" value="FYVE/PHD zinc finger"/>
    <property type="match status" value="1"/>
</dbReference>
<dbReference type="InterPro" id="IPR013083">
    <property type="entry name" value="Znf_RING/FYVE/PHD"/>
</dbReference>
<dbReference type="SMART" id="SM00726">
    <property type="entry name" value="UIM"/>
    <property type="match status" value="2"/>
</dbReference>
<dbReference type="STRING" id="1858805.M5G5I0"/>
<dbReference type="PROSITE" id="PS50178">
    <property type="entry name" value="ZF_FYVE"/>
    <property type="match status" value="1"/>
</dbReference>
<dbReference type="SUPFAM" id="SSF48464">
    <property type="entry name" value="ENTH/VHS domain"/>
    <property type="match status" value="1"/>
</dbReference>
<gene>
    <name evidence="12" type="ORF">DACRYDRAFT_17687</name>
</gene>
<dbReference type="Pfam" id="PF02809">
    <property type="entry name" value="UIM"/>
    <property type="match status" value="2"/>
</dbReference>
<evidence type="ECO:0000256" key="4">
    <source>
        <dbReference type="ARBA" id="ARBA00022723"/>
    </source>
</evidence>
<feature type="region of interest" description="Disordered" evidence="9">
    <location>
        <begin position="590"/>
        <end position="677"/>
    </location>
</feature>
<comment type="similarity">
    <text evidence="2">Belongs to the VPS27 family.</text>
</comment>
<dbReference type="InterPro" id="IPR008942">
    <property type="entry name" value="ENTH_VHS"/>
</dbReference>
<dbReference type="Gene3D" id="1.25.40.90">
    <property type="match status" value="1"/>
</dbReference>
<evidence type="ECO:0000259" key="10">
    <source>
        <dbReference type="PROSITE" id="PS50178"/>
    </source>
</evidence>
<dbReference type="GO" id="GO:0031623">
    <property type="term" value="P:receptor internalization"/>
    <property type="evidence" value="ECO:0007669"/>
    <property type="project" value="TreeGrafter"/>
</dbReference>
<keyword evidence="6 8" id="KW-0863">Zinc-finger</keyword>
<dbReference type="Gene3D" id="6.10.140.100">
    <property type="match status" value="1"/>
</dbReference>
<feature type="compositionally biased region" description="Polar residues" evidence="9">
    <location>
        <begin position="515"/>
        <end position="543"/>
    </location>
</feature>
<dbReference type="Gene3D" id="1.20.5.1940">
    <property type="match status" value="1"/>
</dbReference>
<dbReference type="InterPro" id="IPR011011">
    <property type="entry name" value="Znf_FYVE_PHD"/>
</dbReference>
<dbReference type="Gene3D" id="3.30.40.10">
    <property type="entry name" value="Zinc/RING finger domain, C3HC4 (zinc finger)"/>
    <property type="match status" value="1"/>
</dbReference>
<dbReference type="EMBL" id="JH795871">
    <property type="protein sequence ID" value="EJT99012.1"/>
    <property type="molecule type" value="Genomic_DNA"/>
</dbReference>
<dbReference type="InterPro" id="IPR002014">
    <property type="entry name" value="VHS_dom"/>
</dbReference>
<dbReference type="HOGENOM" id="CLU_011862_1_0_1"/>
<protein>
    <recommendedName>
        <fullName evidence="3">Vacuolar protein sorting-associated protein 27</fullName>
    </recommendedName>
</protein>
<dbReference type="OrthoDB" id="957735at2759"/>
<evidence type="ECO:0000256" key="8">
    <source>
        <dbReference type="PROSITE-ProRule" id="PRU00091"/>
    </source>
</evidence>
<feature type="region of interest" description="Disordered" evidence="9">
    <location>
        <begin position="491"/>
        <end position="545"/>
    </location>
</feature>
<evidence type="ECO:0000256" key="6">
    <source>
        <dbReference type="ARBA" id="ARBA00022771"/>
    </source>
</evidence>
<dbReference type="GO" id="GO:0032456">
    <property type="term" value="P:endocytic recycling"/>
    <property type="evidence" value="ECO:0007669"/>
    <property type="project" value="TreeGrafter"/>
</dbReference>
<dbReference type="Proteomes" id="UP000030653">
    <property type="component" value="Unassembled WGS sequence"/>
</dbReference>
<evidence type="ECO:0000256" key="2">
    <source>
        <dbReference type="ARBA" id="ARBA00008597"/>
    </source>
</evidence>
<dbReference type="RefSeq" id="XP_040625910.1">
    <property type="nucleotide sequence ID" value="XM_040771297.1"/>
</dbReference>
<dbReference type="GeneID" id="63686359"/>
<dbReference type="SMART" id="SM00064">
    <property type="entry name" value="FYVE"/>
    <property type="match status" value="1"/>
</dbReference>
<proteinExistence type="inferred from homology"/>
<dbReference type="InterPro" id="IPR017073">
    <property type="entry name" value="HGS/VPS27"/>
</dbReference>
<dbReference type="Pfam" id="PF01363">
    <property type="entry name" value="FYVE"/>
    <property type="match status" value="1"/>
</dbReference>
<feature type="region of interest" description="Disordered" evidence="9">
    <location>
        <begin position="430"/>
        <end position="478"/>
    </location>
</feature>
<evidence type="ECO:0000256" key="9">
    <source>
        <dbReference type="SAM" id="MobiDB-lite"/>
    </source>
</evidence>
<evidence type="ECO:0000259" key="11">
    <source>
        <dbReference type="PROSITE" id="PS50179"/>
    </source>
</evidence>
<dbReference type="GO" id="GO:0010008">
    <property type="term" value="C:endosome membrane"/>
    <property type="evidence" value="ECO:0007669"/>
    <property type="project" value="UniProtKB-SubCell"/>
</dbReference>
<dbReference type="GO" id="GO:0043130">
    <property type="term" value="F:ubiquitin binding"/>
    <property type="evidence" value="ECO:0007669"/>
    <property type="project" value="InterPro"/>
</dbReference>
<dbReference type="GO" id="GO:0007034">
    <property type="term" value="P:vacuolar transport"/>
    <property type="evidence" value="ECO:0007669"/>
    <property type="project" value="UniProtKB-ARBA"/>
</dbReference>
<accession>M5G5I0</accession>
<dbReference type="PANTHER" id="PTHR46275">
    <property type="entry name" value="HEPATOCYTE GROWTH FACTOR-REGULATED TYROSINE KINASE SUBSTRATE"/>
    <property type="match status" value="1"/>
</dbReference>
<feature type="domain" description="FYVE-type" evidence="10">
    <location>
        <begin position="169"/>
        <end position="229"/>
    </location>
</feature>
<evidence type="ECO:0000256" key="3">
    <source>
        <dbReference type="ARBA" id="ARBA00017753"/>
    </source>
</evidence>
<dbReference type="InterPro" id="IPR000306">
    <property type="entry name" value="Znf_FYVE"/>
</dbReference>
<dbReference type="GO" id="GO:0005769">
    <property type="term" value="C:early endosome"/>
    <property type="evidence" value="ECO:0007669"/>
    <property type="project" value="TreeGrafter"/>
</dbReference>
<name>M5G5I0_DACPD</name>
<dbReference type="InterPro" id="IPR003903">
    <property type="entry name" value="UIM_dom"/>
</dbReference>
<dbReference type="OMA" id="DQQCSAK"/>
<dbReference type="GO" id="GO:0008270">
    <property type="term" value="F:zinc ion binding"/>
    <property type="evidence" value="ECO:0007669"/>
    <property type="project" value="UniProtKB-KW"/>
</dbReference>